<gene>
    <name evidence="1" type="ORF">P3T76_009102</name>
</gene>
<comment type="caution">
    <text evidence="1">The sequence shown here is derived from an EMBL/GenBank/DDBJ whole genome shotgun (WGS) entry which is preliminary data.</text>
</comment>
<reference evidence="1" key="1">
    <citation type="submission" date="2023-08" db="EMBL/GenBank/DDBJ databases">
        <title>Reference Genome Resource for the Citrus Pathogen Phytophthora citrophthora.</title>
        <authorList>
            <person name="Moller H."/>
            <person name="Coetzee B."/>
            <person name="Rose L.J."/>
            <person name="Van Niekerk J.M."/>
        </authorList>
    </citation>
    <scope>NUCLEOTIDE SEQUENCE</scope>
    <source>
        <strain evidence="1">STE-U-9442</strain>
    </source>
</reference>
<name>A0AAD9GIC8_9STRA</name>
<dbReference type="EMBL" id="JASMQC010000017">
    <property type="protein sequence ID" value="KAK1939027.1"/>
    <property type="molecule type" value="Genomic_DNA"/>
</dbReference>
<keyword evidence="2" id="KW-1185">Reference proteome</keyword>
<dbReference type="Proteomes" id="UP001259832">
    <property type="component" value="Unassembled WGS sequence"/>
</dbReference>
<accession>A0AAD9GIC8</accession>
<evidence type="ECO:0000313" key="1">
    <source>
        <dbReference type="EMBL" id="KAK1939027.1"/>
    </source>
</evidence>
<protein>
    <submittedName>
        <fullName evidence="1">Uncharacterized protein</fullName>
    </submittedName>
</protein>
<organism evidence="1 2">
    <name type="scientific">Phytophthora citrophthora</name>
    <dbReference type="NCBI Taxonomy" id="4793"/>
    <lineage>
        <taxon>Eukaryota</taxon>
        <taxon>Sar</taxon>
        <taxon>Stramenopiles</taxon>
        <taxon>Oomycota</taxon>
        <taxon>Peronosporomycetes</taxon>
        <taxon>Peronosporales</taxon>
        <taxon>Peronosporaceae</taxon>
        <taxon>Phytophthora</taxon>
    </lineage>
</organism>
<dbReference type="AlphaFoldDB" id="A0AAD9GIC8"/>
<proteinExistence type="predicted"/>
<sequence>MSGLNLEDPRTLSRNTFTTEILLRLEETRVLLVPSPPVTGRTSTALLICQSLVNGQVMDDQKKIVFNLSAFMPYKFETFEEMFKLQCGVDWEYATSSLPSQGRMMKLRCTTETLHDAIRLCFWMFVKSVVNNPTSNVRILMFAKFGTETTIQFDQNIMLKSGKFGGALPALEAFYDRLEKLTGGHVGVTARRRN</sequence>
<evidence type="ECO:0000313" key="2">
    <source>
        <dbReference type="Proteomes" id="UP001259832"/>
    </source>
</evidence>